<dbReference type="KEGG" id="pani:DCO16_04975"/>
<dbReference type="Gene3D" id="3.40.190.10">
    <property type="entry name" value="Periplasmic binding protein-like II"/>
    <property type="match status" value="1"/>
</dbReference>
<evidence type="ECO:0000313" key="2">
    <source>
        <dbReference type="EMBL" id="QKM62472.1"/>
    </source>
</evidence>
<proteinExistence type="inferred from homology"/>
<gene>
    <name evidence="2" type="ORF">DCO16_04975</name>
</gene>
<dbReference type="PIRSF" id="PIRSF017082">
    <property type="entry name" value="YflP"/>
    <property type="match status" value="1"/>
</dbReference>
<dbReference type="InterPro" id="IPR042100">
    <property type="entry name" value="Bug_dom1"/>
</dbReference>
<dbReference type="EMBL" id="CP028941">
    <property type="protein sequence ID" value="QKM62472.1"/>
    <property type="molecule type" value="Genomic_DNA"/>
</dbReference>
<dbReference type="InterPro" id="IPR005064">
    <property type="entry name" value="BUG"/>
</dbReference>
<dbReference type="Proteomes" id="UP000500806">
    <property type="component" value="Chromosome"/>
</dbReference>
<dbReference type="PANTHER" id="PTHR42928">
    <property type="entry name" value="TRICARBOXYLATE-BINDING PROTEIN"/>
    <property type="match status" value="1"/>
</dbReference>
<keyword evidence="3" id="KW-1185">Reference proteome</keyword>
<sequence length="328" mass="35208">MGKTTKEASMKHLKLVIKGVFTSLVLITSMNVLAAWPDKPITLIVPFPPGGNTDLIARLIAPSLSTKLGQPVIVENKPGAGSMIGSQYVARSKDGHTFLMGTFANVLNEFFYRNKLVDLRKDLVPVTQVLTIANYFATAPNSKINSIADIISQSKANPGSLSCGSSGVGTSGHLACEMLVQRTGIKLNIIPYKGGAPAITDVIGGHTNFLAINEVLPHIRDGRMKGLAITSEKRSPLAPELAPVSDTVPGYDLVSWYGVFAPANTPTDVVSKLNTEIVAVIKERAVQDRIMSLGASPVGNSPKEFAEFINNDLVKWEKVIKPMNIYLD</sequence>
<evidence type="ECO:0008006" key="4">
    <source>
        <dbReference type="Google" id="ProtNLM"/>
    </source>
</evidence>
<dbReference type="CDD" id="cd13578">
    <property type="entry name" value="PBP2_Bug27"/>
    <property type="match status" value="1"/>
</dbReference>
<reference evidence="2 3" key="1">
    <citation type="submission" date="2018-04" db="EMBL/GenBank/DDBJ databases">
        <title>Polynucleobacter sp. LimPoW16 genome.</title>
        <authorList>
            <person name="Hahn M.W."/>
        </authorList>
    </citation>
    <scope>NUCLEOTIDE SEQUENCE [LARGE SCALE GENOMIC DNA]</scope>
    <source>
        <strain evidence="2 3">LimPoW16</strain>
    </source>
</reference>
<dbReference type="SUPFAM" id="SSF53850">
    <property type="entry name" value="Periplasmic binding protein-like II"/>
    <property type="match status" value="1"/>
</dbReference>
<dbReference type="PANTHER" id="PTHR42928:SF5">
    <property type="entry name" value="BLR1237 PROTEIN"/>
    <property type="match status" value="1"/>
</dbReference>
<dbReference type="AlphaFoldDB" id="A0A6M9PRG2"/>
<dbReference type="Pfam" id="PF03401">
    <property type="entry name" value="TctC"/>
    <property type="match status" value="1"/>
</dbReference>
<organism evidence="2 3">
    <name type="scientific">Polynucleobacter antarcticus</name>
    <dbReference type="NCBI Taxonomy" id="1743162"/>
    <lineage>
        <taxon>Bacteria</taxon>
        <taxon>Pseudomonadati</taxon>
        <taxon>Pseudomonadota</taxon>
        <taxon>Betaproteobacteria</taxon>
        <taxon>Burkholderiales</taxon>
        <taxon>Burkholderiaceae</taxon>
        <taxon>Polynucleobacter</taxon>
    </lineage>
</organism>
<dbReference type="Gene3D" id="3.40.190.150">
    <property type="entry name" value="Bordetella uptake gene, domain 1"/>
    <property type="match status" value="1"/>
</dbReference>
<name>A0A6M9PRG2_9BURK</name>
<evidence type="ECO:0000313" key="3">
    <source>
        <dbReference type="Proteomes" id="UP000500806"/>
    </source>
</evidence>
<accession>A0A6M9PRG2</accession>
<protein>
    <recommendedName>
        <fullName evidence="4">Tripartite-type tricarboxylate transporter, receptor component TctC</fullName>
    </recommendedName>
</protein>
<evidence type="ECO:0000256" key="1">
    <source>
        <dbReference type="ARBA" id="ARBA00006987"/>
    </source>
</evidence>
<comment type="similarity">
    <text evidence="1">Belongs to the UPF0065 (bug) family.</text>
</comment>